<evidence type="ECO:0000313" key="2">
    <source>
        <dbReference type="EMBL" id="MED6253088.1"/>
    </source>
</evidence>
<evidence type="ECO:0000313" key="3">
    <source>
        <dbReference type="Proteomes" id="UP001345963"/>
    </source>
</evidence>
<comment type="caution">
    <text evidence="2">The sequence shown here is derived from an EMBL/GenBank/DDBJ whole genome shotgun (WGS) entry which is preliminary data.</text>
</comment>
<reference evidence="2 3" key="1">
    <citation type="submission" date="2021-07" db="EMBL/GenBank/DDBJ databases">
        <authorList>
            <person name="Palmer J.M."/>
        </authorList>
    </citation>
    <scope>NUCLEOTIDE SEQUENCE [LARGE SCALE GENOMIC DNA]</scope>
    <source>
        <strain evidence="2 3">AT_MEX2019</strain>
        <tissue evidence="2">Muscle</tissue>
    </source>
</reference>
<accession>A0ABU7BRU9</accession>
<sequence length="101" mass="11482">MLLKQLLHVCWIQYTVNCVGKASGVLCCHHVLAVLGCFEHVSQRCAVAKRFKGPMKSDTLGKSRFFLCKKEKVLQEQVKDTPTPSPANSELPYLYTNKRER</sequence>
<gene>
    <name evidence="2" type="ORF">ATANTOWER_022111</name>
</gene>
<dbReference type="EMBL" id="JAHUTI010063804">
    <property type="protein sequence ID" value="MED6253088.1"/>
    <property type="molecule type" value="Genomic_DNA"/>
</dbReference>
<protein>
    <recommendedName>
        <fullName evidence="4">Secreted protein</fullName>
    </recommendedName>
</protein>
<organism evidence="2 3">
    <name type="scientific">Ataeniobius toweri</name>
    <dbReference type="NCBI Taxonomy" id="208326"/>
    <lineage>
        <taxon>Eukaryota</taxon>
        <taxon>Metazoa</taxon>
        <taxon>Chordata</taxon>
        <taxon>Craniata</taxon>
        <taxon>Vertebrata</taxon>
        <taxon>Euteleostomi</taxon>
        <taxon>Actinopterygii</taxon>
        <taxon>Neopterygii</taxon>
        <taxon>Teleostei</taxon>
        <taxon>Neoteleostei</taxon>
        <taxon>Acanthomorphata</taxon>
        <taxon>Ovalentaria</taxon>
        <taxon>Atherinomorphae</taxon>
        <taxon>Cyprinodontiformes</taxon>
        <taxon>Goodeidae</taxon>
        <taxon>Ataeniobius</taxon>
    </lineage>
</organism>
<evidence type="ECO:0008006" key="4">
    <source>
        <dbReference type="Google" id="ProtNLM"/>
    </source>
</evidence>
<evidence type="ECO:0000256" key="1">
    <source>
        <dbReference type="SAM" id="MobiDB-lite"/>
    </source>
</evidence>
<dbReference type="Proteomes" id="UP001345963">
    <property type="component" value="Unassembled WGS sequence"/>
</dbReference>
<proteinExistence type="predicted"/>
<keyword evidence="3" id="KW-1185">Reference proteome</keyword>
<name>A0ABU7BRU9_9TELE</name>
<feature type="region of interest" description="Disordered" evidence="1">
    <location>
        <begin position="77"/>
        <end position="101"/>
    </location>
</feature>